<dbReference type="EnsemblFungi" id="FOXG_09017T0">
    <property type="protein sequence ID" value="FOXG_09017P0"/>
    <property type="gene ID" value="FOXG_09017"/>
</dbReference>
<dbReference type="VEuPathDB" id="FungiDB:FOXG_09017"/>
<reference evidence="2" key="2">
    <citation type="submission" date="2025-08" db="UniProtKB">
        <authorList>
            <consortium name="EnsemblFungi"/>
        </authorList>
    </citation>
    <scope>IDENTIFICATION</scope>
    <source>
        <strain evidence="2">4287 / CBS 123668 / FGSC 9935 / NRRL 34936</strain>
    </source>
</reference>
<feature type="compositionally biased region" description="Polar residues" evidence="1">
    <location>
        <begin position="1"/>
        <end position="11"/>
    </location>
</feature>
<sequence>MSNETNTTEPSTRPRAGLVASSRPDPPHGYRYTSYPSTGHAIQGPWNDPQSSLRRQIIEALGDMKWFDIAVLRFGYAESYEALEDRSTCPVTILISVRVGSTTSEQGHAAVLKCKQILDEFDLSDVEVDIQEAMNLGLAWW</sequence>
<proteinExistence type="predicted"/>
<dbReference type="AlphaFoldDB" id="A0A0D2XYE5"/>
<evidence type="ECO:0000256" key="1">
    <source>
        <dbReference type="SAM" id="MobiDB-lite"/>
    </source>
</evidence>
<name>A0A0D2XYE5_FUSOF</name>
<evidence type="ECO:0000313" key="2">
    <source>
        <dbReference type="EnsemblFungi" id="FOXG_09017P0"/>
    </source>
</evidence>
<gene>
    <name evidence="2" type="primary">28950603</name>
</gene>
<organism evidence="2 3">
    <name type="scientific">Fusarium oxysporum (strain Fo5176)</name>
    <name type="common">Fusarium vascular wilt</name>
    <dbReference type="NCBI Taxonomy" id="660025"/>
    <lineage>
        <taxon>Eukaryota</taxon>
        <taxon>Fungi</taxon>
        <taxon>Dikarya</taxon>
        <taxon>Ascomycota</taxon>
        <taxon>Pezizomycotina</taxon>
        <taxon>Sordariomycetes</taxon>
        <taxon>Hypocreomycetidae</taxon>
        <taxon>Hypocreales</taxon>
        <taxon>Nectriaceae</taxon>
        <taxon>Fusarium</taxon>
        <taxon>Fusarium oxysporum species complex</taxon>
    </lineage>
</organism>
<protein>
    <submittedName>
        <fullName evidence="2">Uncharacterized protein</fullName>
    </submittedName>
</protein>
<evidence type="ECO:0000313" key="3">
    <source>
        <dbReference type="Proteomes" id="UP000002489"/>
    </source>
</evidence>
<reference evidence="3" key="1">
    <citation type="journal article" date="2012" name="Mol. Plant Microbe Interact.">
        <title>A highly conserved effector in Fusarium oxysporum is required for full virulence on Arabidopsis.</title>
        <authorList>
            <person name="Thatcher L.F."/>
            <person name="Gardiner D.M."/>
            <person name="Kazan K."/>
            <person name="Manners J."/>
        </authorList>
    </citation>
    <scope>NUCLEOTIDE SEQUENCE [LARGE SCALE GENOMIC DNA]</scope>
    <source>
        <strain evidence="3">Fo5176</strain>
    </source>
</reference>
<accession>A0A0D2XYE5</accession>
<dbReference type="Proteomes" id="UP000002489">
    <property type="component" value="Unassembled WGS sequence"/>
</dbReference>
<feature type="region of interest" description="Disordered" evidence="1">
    <location>
        <begin position="1"/>
        <end position="46"/>
    </location>
</feature>